<sequence>MTLGEEGGGRGLNTVFTILLELNLDSSDLLWWPYGPRRHCRVDREIRVRIPVGCTEVSAACILNRLIISADENFNEREPSLSILLGKNKKRETVDGGKTFKKKRTPGRASVVAPSSLVLPLPTPRLRKYPEEKDVCSRRKLTTRRAVSQKYRGGGGFLFQSRRQDTSLELRFKADKKKQSYIAAMRILKDECEKRQLQLQPLYIGIDFEQALLGAIRALSWEGGRLRIAHHHLKTRPLFYCTATIARFVDYAACGEIRQTFLRAQTKGKDISSPSSVT</sequence>
<protein>
    <submittedName>
        <fullName evidence="1">Uncharacterized protein</fullName>
    </submittedName>
</protein>
<organism evidence="1">
    <name type="scientific">Timema poppense</name>
    <name type="common">Walking stick</name>
    <dbReference type="NCBI Taxonomy" id="170557"/>
    <lineage>
        <taxon>Eukaryota</taxon>
        <taxon>Metazoa</taxon>
        <taxon>Ecdysozoa</taxon>
        <taxon>Arthropoda</taxon>
        <taxon>Hexapoda</taxon>
        <taxon>Insecta</taxon>
        <taxon>Pterygota</taxon>
        <taxon>Neoptera</taxon>
        <taxon>Polyneoptera</taxon>
        <taxon>Phasmatodea</taxon>
        <taxon>Timematodea</taxon>
        <taxon>Timematoidea</taxon>
        <taxon>Timematidae</taxon>
        <taxon>Timema</taxon>
    </lineage>
</organism>
<gene>
    <name evidence="1" type="ORF">TPSB3V08_LOCUS8811</name>
</gene>
<dbReference type="AlphaFoldDB" id="A0A7R9DGE3"/>
<dbReference type="EMBL" id="OD006555">
    <property type="protein sequence ID" value="CAD7413105.1"/>
    <property type="molecule type" value="Genomic_DNA"/>
</dbReference>
<name>A0A7R9DGE3_TIMPO</name>
<evidence type="ECO:0000313" key="1">
    <source>
        <dbReference type="EMBL" id="CAD7413105.1"/>
    </source>
</evidence>
<accession>A0A7R9DGE3</accession>
<reference evidence="1" key="1">
    <citation type="submission" date="2020-11" db="EMBL/GenBank/DDBJ databases">
        <authorList>
            <person name="Tran Van P."/>
        </authorList>
    </citation>
    <scope>NUCLEOTIDE SEQUENCE</scope>
</reference>
<proteinExistence type="predicted"/>